<keyword evidence="9" id="KW-1185">Reference proteome</keyword>
<comment type="catalytic activity">
    <reaction evidence="1 5">
        <text>uridine(55) in tRNA = pseudouridine(55) in tRNA</text>
        <dbReference type="Rhea" id="RHEA:42532"/>
        <dbReference type="Rhea" id="RHEA-COMP:10101"/>
        <dbReference type="Rhea" id="RHEA-COMP:10102"/>
        <dbReference type="ChEBI" id="CHEBI:65314"/>
        <dbReference type="ChEBI" id="CHEBI:65315"/>
        <dbReference type="EC" id="5.4.99.25"/>
    </reaction>
</comment>
<sequence>MDGGIIPLWKEKGVYSQRYITQIRRLLDIKKVGHSGTLDPDVDGVLPVAFGCGTKVLEYMLDSDKKYQGSVTLGYSTTTEDASGDRVEHKELGSHDLNDERIDEVLSSFLGEIEQTPPMYSAVRVDGVRLYELARQNITIDRPSRKVTIFALERTSPVKYDEKNKLFTFSFDVHCSKGTYIRTLAVDIGQAMNIPSHMSSLTRIESAGIRAGQTYKMEELIQAEEAGHLEELILPIEDFLTSYDFLEVSQDLSQRIKHGAQLNMNNFRDRKAEFPALLTYNKEALAVYEENPKRPGWVKPLKMIRS</sequence>
<evidence type="ECO:0000313" key="9">
    <source>
        <dbReference type="Proteomes" id="UP001171751"/>
    </source>
</evidence>
<evidence type="ECO:0000256" key="5">
    <source>
        <dbReference type="HAMAP-Rule" id="MF_01080"/>
    </source>
</evidence>
<dbReference type="PANTHER" id="PTHR13767:SF2">
    <property type="entry name" value="PSEUDOURIDYLATE SYNTHASE TRUB1"/>
    <property type="match status" value="1"/>
</dbReference>
<dbReference type="Proteomes" id="UP001171751">
    <property type="component" value="Unassembled WGS sequence"/>
</dbReference>
<dbReference type="GO" id="GO:0031119">
    <property type="term" value="P:tRNA pseudouridine synthesis"/>
    <property type="evidence" value="ECO:0007669"/>
    <property type="project" value="UniProtKB-UniRule"/>
</dbReference>
<gene>
    <name evidence="5 8" type="primary">truB</name>
    <name evidence="8" type="ORF">Q4F26_00305</name>
</gene>
<keyword evidence="4 5" id="KW-0413">Isomerase</keyword>
<dbReference type="PANTHER" id="PTHR13767">
    <property type="entry name" value="TRNA-PSEUDOURIDINE SYNTHASE"/>
    <property type="match status" value="1"/>
</dbReference>
<feature type="active site" description="Nucleophile" evidence="5">
    <location>
        <position position="39"/>
    </location>
</feature>
<dbReference type="GO" id="GO:0003723">
    <property type="term" value="F:RNA binding"/>
    <property type="evidence" value="ECO:0007669"/>
    <property type="project" value="InterPro"/>
</dbReference>
<reference evidence="8" key="1">
    <citation type="submission" date="2023-07" db="EMBL/GenBank/DDBJ databases">
        <title>Between Cages and Wild: Unraveling the Impact of Captivity on Animal Microbiomes and Antimicrobial Resistance.</title>
        <authorList>
            <person name="Schmartz G.P."/>
            <person name="Rehner J."/>
            <person name="Schuff M.J."/>
            <person name="Becker S.L."/>
            <person name="Kravczyk M."/>
            <person name="Gurevich A."/>
            <person name="Francke R."/>
            <person name="Mueller R."/>
            <person name="Keller V."/>
            <person name="Keller A."/>
        </authorList>
    </citation>
    <scope>NUCLEOTIDE SEQUENCE</scope>
    <source>
        <strain evidence="8">S39M_St_73</strain>
    </source>
</reference>
<dbReference type="GO" id="GO:1990481">
    <property type="term" value="P:mRNA pseudouridine synthesis"/>
    <property type="evidence" value="ECO:0007669"/>
    <property type="project" value="TreeGrafter"/>
</dbReference>
<dbReference type="NCBIfam" id="TIGR00431">
    <property type="entry name" value="TruB"/>
    <property type="match status" value="1"/>
</dbReference>
<dbReference type="InterPro" id="IPR002501">
    <property type="entry name" value="PsdUridine_synth_N"/>
</dbReference>
<evidence type="ECO:0000259" key="6">
    <source>
        <dbReference type="Pfam" id="PF01509"/>
    </source>
</evidence>
<comment type="function">
    <text evidence="5">Responsible for synthesis of pseudouridine from uracil-55 in the psi GC loop of transfer RNAs.</text>
</comment>
<proteinExistence type="inferred from homology"/>
<evidence type="ECO:0000256" key="2">
    <source>
        <dbReference type="ARBA" id="ARBA00005642"/>
    </source>
</evidence>
<protein>
    <recommendedName>
        <fullName evidence="5">tRNA pseudouridine synthase B</fullName>
        <ecNumber evidence="5">5.4.99.25</ecNumber>
    </recommendedName>
    <alternativeName>
        <fullName evidence="5">tRNA pseudouridine(55) synthase</fullName>
        <shortName evidence="5">Psi55 synthase</shortName>
    </alternativeName>
    <alternativeName>
        <fullName evidence="5">tRNA pseudouridylate synthase</fullName>
    </alternativeName>
    <alternativeName>
        <fullName evidence="5">tRNA-uridine isomerase</fullName>
    </alternativeName>
</protein>
<dbReference type="InterPro" id="IPR020103">
    <property type="entry name" value="PsdUridine_synth_cat_dom_sf"/>
</dbReference>
<feature type="domain" description="tRNA pseudouridylate synthase B C-terminal" evidence="7">
    <location>
        <begin position="182"/>
        <end position="240"/>
    </location>
</feature>
<dbReference type="CDD" id="cd02573">
    <property type="entry name" value="PseudoU_synth_EcTruB"/>
    <property type="match status" value="1"/>
</dbReference>
<evidence type="ECO:0000259" key="7">
    <source>
        <dbReference type="Pfam" id="PF16198"/>
    </source>
</evidence>
<comment type="caution">
    <text evidence="8">The sequence shown here is derived from an EMBL/GenBank/DDBJ whole genome shotgun (WGS) entry which is preliminary data.</text>
</comment>
<dbReference type="EC" id="5.4.99.25" evidence="5"/>
<keyword evidence="3 5" id="KW-0819">tRNA processing</keyword>
<accession>A0AA43RNE7</accession>
<dbReference type="Pfam" id="PF01509">
    <property type="entry name" value="TruB_N"/>
    <property type="match status" value="1"/>
</dbReference>
<comment type="similarity">
    <text evidence="2 5">Belongs to the pseudouridine synthase TruB family. Type 1 subfamily.</text>
</comment>
<evidence type="ECO:0000256" key="4">
    <source>
        <dbReference type="ARBA" id="ARBA00023235"/>
    </source>
</evidence>
<dbReference type="GO" id="GO:0160148">
    <property type="term" value="F:tRNA pseudouridine(55) synthase activity"/>
    <property type="evidence" value="ECO:0007669"/>
    <property type="project" value="UniProtKB-EC"/>
</dbReference>
<dbReference type="Gene3D" id="3.30.2350.10">
    <property type="entry name" value="Pseudouridine synthase"/>
    <property type="match status" value="1"/>
</dbReference>
<evidence type="ECO:0000256" key="1">
    <source>
        <dbReference type="ARBA" id="ARBA00000385"/>
    </source>
</evidence>
<evidence type="ECO:0000256" key="3">
    <source>
        <dbReference type="ARBA" id="ARBA00022694"/>
    </source>
</evidence>
<dbReference type="AlphaFoldDB" id="A0AA43RNE7"/>
<name>A0AA43RNE7_9LACT</name>
<dbReference type="HAMAP" id="MF_01080">
    <property type="entry name" value="TruB_bact"/>
    <property type="match status" value="1"/>
</dbReference>
<dbReference type="EMBL" id="JAUNQW010000001">
    <property type="protein sequence ID" value="MDO5456760.1"/>
    <property type="molecule type" value="Genomic_DNA"/>
</dbReference>
<dbReference type="InterPro" id="IPR014780">
    <property type="entry name" value="tRNA_psdUridine_synth_TruB"/>
</dbReference>
<feature type="domain" description="Pseudouridine synthase II N-terminal" evidence="6">
    <location>
        <begin position="24"/>
        <end position="181"/>
    </location>
</feature>
<organism evidence="8 9">
    <name type="scientific">Atopococcus tabaci</name>
    <dbReference type="NCBI Taxonomy" id="269774"/>
    <lineage>
        <taxon>Bacteria</taxon>
        <taxon>Bacillati</taxon>
        <taxon>Bacillota</taxon>
        <taxon>Bacilli</taxon>
        <taxon>Lactobacillales</taxon>
        <taxon>Carnobacteriaceae</taxon>
        <taxon>Atopococcus</taxon>
    </lineage>
</organism>
<dbReference type="SUPFAM" id="SSF55120">
    <property type="entry name" value="Pseudouridine synthase"/>
    <property type="match status" value="1"/>
</dbReference>
<dbReference type="Pfam" id="PF16198">
    <property type="entry name" value="TruB_C_2"/>
    <property type="match status" value="1"/>
</dbReference>
<dbReference type="InterPro" id="IPR032819">
    <property type="entry name" value="TruB_C"/>
</dbReference>
<evidence type="ECO:0000313" key="8">
    <source>
        <dbReference type="EMBL" id="MDO5456760.1"/>
    </source>
</evidence>